<evidence type="ECO:0000313" key="2">
    <source>
        <dbReference type="Proteomes" id="UP001147782"/>
    </source>
</evidence>
<proteinExistence type="predicted"/>
<dbReference type="EMBL" id="JAPZBS010000007">
    <property type="protein sequence ID" value="KAJ5368089.1"/>
    <property type="molecule type" value="Genomic_DNA"/>
</dbReference>
<reference evidence="1" key="2">
    <citation type="journal article" date="2023" name="IMA Fungus">
        <title>Comparative genomic study of the Penicillium genus elucidates a diverse pangenome and 15 lateral gene transfer events.</title>
        <authorList>
            <person name="Petersen C."/>
            <person name="Sorensen T."/>
            <person name="Nielsen M.R."/>
            <person name="Sondergaard T.E."/>
            <person name="Sorensen J.L."/>
            <person name="Fitzpatrick D.A."/>
            <person name="Frisvad J.C."/>
            <person name="Nielsen K.L."/>
        </authorList>
    </citation>
    <scope>NUCLEOTIDE SEQUENCE</scope>
    <source>
        <strain evidence="1">IBT 29864</strain>
    </source>
</reference>
<evidence type="ECO:0000313" key="1">
    <source>
        <dbReference type="EMBL" id="KAJ5368089.1"/>
    </source>
</evidence>
<organism evidence="1 2">
    <name type="scientific">Penicillium cataractarum</name>
    <dbReference type="NCBI Taxonomy" id="2100454"/>
    <lineage>
        <taxon>Eukaryota</taxon>
        <taxon>Fungi</taxon>
        <taxon>Dikarya</taxon>
        <taxon>Ascomycota</taxon>
        <taxon>Pezizomycotina</taxon>
        <taxon>Eurotiomycetes</taxon>
        <taxon>Eurotiomycetidae</taxon>
        <taxon>Eurotiales</taxon>
        <taxon>Aspergillaceae</taxon>
        <taxon>Penicillium</taxon>
    </lineage>
</organism>
<protein>
    <submittedName>
        <fullName evidence="1">Uncharacterized protein</fullName>
    </submittedName>
</protein>
<name>A0A9W9RZU9_9EURO</name>
<reference evidence="1" key="1">
    <citation type="submission" date="2022-11" db="EMBL/GenBank/DDBJ databases">
        <authorList>
            <person name="Petersen C."/>
        </authorList>
    </citation>
    <scope>NUCLEOTIDE SEQUENCE</scope>
    <source>
        <strain evidence="1">IBT 29864</strain>
    </source>
</reference>
<sequence>MPESIADYAKRLLAVGSDADTSLCPVNLQYTRRDLVDDDTGSEGVFNAATDGLSPAGRHRQAKLAIWVLSRTLPGGRPP</sequence>
<gene>
    <name evidence="1" type="ORF">N7496_007849</name>
</gene>
<dbReference type="GeneID" id="81439947"/>
<dbReference type="Proteomes" id="UP001147782">
    <property type="component" value="Unassembled WGS sequence"/>
</dbReference>
<dbReference type="AlphaFoldDB" id="A0A9W9RZU9"/>
<comment type="caution">
    <text evidence="1">The sequence shown here is derived from an EMBL/GenBank/DDBJ whole genome shotgun (WGS) entry which is preliminary data.</text>
</comment>
<keyword evidence="2" id="KW-1185">Reference proteome</keyword>
<dbReference type="RefSeq" id="XP_056552831.1">
    <property type="nucleotide sequence ID" value="XM_056700768.1"/>
</dbReference>
<accession>A0A9W9RZU9</accession>